<dbReference type="InterPro" id="IPR038729">
    <property type="entry name" value="Rad50/SbcC_AAA"/>
</dbReference>
<feature type="compositionally biased region" description="Basic and acidic residues" evidence="2">
    <location>
        <begin position="357"/>
        <end position="368"/>
    </location>
</feature>
<feature type="region of interest" description="Disordered" evidence="2">
    <location>
        <begin position="347"/>
        <end position="368"/>
    </location>
</feature>
<name>A0ABP7RZC9_9BACT</name>
<feature type="coiled-coil region" evidence="1">
    <location>
        <begin position="374"/>
        <end position="415"/>
    </location>
</feature>
<comment type="caution">
    <text evidence="4">The sequence shown here is derived from an EMBL/GenBank/DDBJ whole genome shotgun (WGS) entry which is preliminary data.</text>
</comment>
<dbReference type="EMBL" id="BAABDJ010000009">
    <property type="protein sequence ID" value="GAA4004422.1"/>
    <property type="molecule type" value="Genomic_DNA"/>
</dbReference>
<dbReference type="Pfam" id="PF13558">
    <property type="entry name" value="SbcC_Walker_B"/>
    <property type="match status" value="1"/>
</dbReference>
<dbReference type="SUPFAM" id="SSF52540">
    <property type="entry name" value="P-loop containing nucleoside triphosphate hydrolases"/>
    <property type="match status" value="1"/>
</dbReference>
<dbReference type="Pfam" id="PF13476">
    <property type="entry name" value="AAA_23"/>
    <property type="match status" value="1"/>
</dbReference>
<evidence type="ECO:0000313" key="4">
    <source>
        <dbReference type="EMBL" id="GAA4004422.1"/>
    </source>
</evidence>
<gene>
    <name evidence="4" type="ORF">GCM10022408_15260</name>
</gene>
<keyword evidence="1" id="KW-0175">Coiled coil</keyword>
<dbReference type="Proteomes" id="UP001500567">
    <property type="component" value="Unassembled WGS sequence"/>
</dbReference>
<feature type="region of interest" description="Disordered" evidence="2">
    <location>
        <begin position="100"/>
        <end position="127"/>
    </location>
</feature>
<keyword evidence="5" id="KW-1185">Reference proteome</keyword>
<feature type="domain" description="Rad50/SbcC-type AAA" evidence="3">
    <location>
        <begin position="7"/>
        <end position="213"/>
    </location>
</feature>
<dbReference type="PANTHER" id="PTHR32114:SF2">
    <property type="entry name" value="ABC TRANSPORTER ABCH.3"/>
    <property type="match status" value="1"/>
</dbReference>
<dbReference type="PANTHER" id="PTHR32114">
    <property type="entry name" value="ABC TRANSPORTER ABCH.3"/>
    <property type="match status" value="1"/>
</dbReference>
<protein>
    <submittedName>
        <fullName evidence="4">AAA family ATPase</fullName>
    </submittedName>
</protein>
<evidence type="ECO:0000259" key="3">
    <source>
        <dbReference type="Pfam" id="PF13476"/>
    </source>
</evidence>
<dbReference type="RefSeq" id="WP_345072115.1">
    <property type="nucleotide sequence ID" value="NZ_BAABDJ010000009.1"/>
</dbReference>
<feature type="coiled-coil region" evidence="1">
    <location>
        <begin position="798"/>
        <end position="858"/>
    </location>
</feature>
<dbReference type="InterPro" id="IPR027417">
    <property type="entry name" value="P-loop_NTPase"/>
</dbReference>
<evidence type="ECO:0000256" key="2">
    <source>
        <dbReference type="SAM" id="MobiDB-lite"/>
    </source>
</evidence>
<evidence type="ECO:0000313" key="5">
    <source>
        <dbReference type="Proteomes" id="UP001500567"/>
    </source>
</evidence>
<evidence type="ECO:0000256" key="1">
    <source>
        <dbReference type="SAM" id="Coils"/>
    </source>
</evidence>
<accession>A0ABP7RZC9</accession>
<dbReference type="Gene3D" id="3.40.50.300">
    <property type="entry name" value="P-loop containing nucleotide triphosphate hydrolases"/>
    <property type="match status" value="2"/>
</dbReference>
<feature type="coiled-coil region" evidence="1">
    <location>
        <begin position="506"/>
        <end position="533"/>
    </location>
</feature>
<sequence>MKILRVRFFNLNSLRGEHEVDFGAAPLSDAGLFAITGPTGAGKTTILDAITLALYGQVPRHEGSGPEQVMSHGTGESWAEVEFAVNGQLYRSKWSQYRARKKPGGNLQDSRMELSEQPKATSETDEVSPEWPILESYKSKVPARVAELSGLEYRQFLRSVLLAQGDFTKFLKASPGERAQLLEKLTDTKKYSDISRAAFERAKQESQQVDNLRVGLAGVTLLSGEEVATLETEVADLHARLHLAQAEQQRLSEAHTWLRQLDELMVRQQRGQQQLLSLHQEAEVLSPIRQRVSRHEQALPFHTPWALLQQADQQLGTLHQEAEQLALQLPQLQSQLDAVRTARDAARQAHDAAAAARETREPQLREADNLDQAIARQIHQLDEKRKAYDQQNAECKRLTEELHATEIRTRQAREQLTTTRDWLQRNAPRAEMVDVFAAFTGLIQDWDRLRTEVGQVDGRVVLLTKRLATLQLEEQQAAVAAHTARQHLDAQQQQLQLTAATRDERLRQLHHHVQNLRRELNNKESHRETQRQLVLAQQLILSHEEARQQLRPHEPCPLCGALEHPYAVGVLGFTNEGLAREQAQVEVLTQEAHALNARVNHLNTFLNLLENVGGDLHRVAADVPLQLLTPALEEALPAESRALVRQFKALEQQQVDSEKQLAQAISGQQAALKAQATARLDLQEAQLQLKEVGEQLPTVESQLKSLLSNFDLAFTGENGAAMQAQLRALEAEFKTRQAEFNKANEQAEVGQALGEKLTRDERAVRAWLKENKQDVVDHYQAIERQKAERQALLPEPDVAQVRRQLEQASRAADQLRQQTDQQFQQHDTALTLAAEKLRQREQDTRQQQQQRQQQYEELAAALSTAGLAPEPTALAALLLPDLEVRRLAGQLQTHDRAVATTQQSLTEATEQFQQAQARALTTDSLDTIAGQLTANHQQLATLNQQLGQRQQQLTSHRTGLERHAALAEALEKQQQQARRWRQLTELIGSADGKKFSEFAQGLTLARLVELANRHLHRLTDRYRILRNPQEHLDLLIVDEYQAGNSRTMNSLSGGESFLVSLALALGLSELAGRKTQIDTLFIDEGFGTLDPDTLDIALTALETLQGTGKTIGIISHVEALKERVSTQINVRKGAGGVSTLRVVGFGEEV</sequence>
<reference evidence="5" key="1">
    <citation type="journal article" date="2019" name="Int. J. Syst. Evol. Microbiol.">
        <title>The Global Catalogue of Microorganisms (GCM) 10K type strain sequencing project: providing services to taxonomists for standard genome sequencing and annotation.</title>
        <authorList>
            <consortium name="The Broad Institute Genomics Platform"/>
            <consortium name="The Broad Institute Genome Sequencing Center for Infectious Disease"/>
            <person name="Wu L."/>
            <person name="Ma J."/>
        </authorList>
    </citation>
    <scope>NUCLEOTIDE SEQUENCE [LARGE SCALE GENOMIC DNA]</scope>
    <source>
        <strain evidence="5">JCM 17224</strain>
    </source>
</reference>
<proteinExistence type="predicted"/>
<organism evidence="4 5">
    <name type="scientific">Hymenobacter fastidiosus</name>
    <dbReference type="NCBI Taxonomy" id="486264"/>
    <lineage>
        <taxon>Bacteria</taxon>
        <taxon>Pseudomonadati</taxon>
        <taxon>Bacteroidota</taxon>
        <taxon>Cytophagia</taxon>
        <taxon>Cytophagales</taxon>
        <taxon>Hymenobacteraceae</taxon>
        <taxon>Hymenobacter</taxon>
    </lineage>
</organism>